<dbReference type="PANTHER" id="PTHR31826">
    <property type="entry name" value="NICALIN"/>
    <property type="match status" value="1"/>
</dbReference>
<evidence type="ECO:0000256" key="5">
    <source>
        <dbReference type="ARBA" id="ARBA00022824"/>
    </source>
</evidence>
<sequence length="562" mass="63953">MSEEQLFDVLRNLWTICWLWFLIPSGVFGILNSGTITTINLNKMEIEIRAFRLQQYETSGKFFGSKSWKVIYQAVDLNESALRKCVVIKWWDLINIDFEDKFSAVLGAVLVILPKDLNELSEKEYQTFLSIEQKFVSLRTELAVYFAPNSTELVSLLSSVSTNSIHLPSTTAFQQLINSIMADNYQITSTNSATTNLLTNSKIYNIIGQLNAQERGLPFIFIVAYYDTFGVVPGLTIGSDSNGSGVAVLLELLRIFNYLYSLPSHNARYNLVFVLSAGGKFSFQGSRSFIDDFNEKYSDEKIALAICLDSLGKRTNSNLNKSSINIHLSKLPSSTSLTNKFISNLQNFEGNKTINLLTKKINLAADRLAWEHEIYNIRRIHSLTISHFEKFDDPERNSMLDIPKNLDYSILEENAHLIANSLISFIFQLETVQCLNLKEKKCSLLLNKQININKKRLETWINLFASKPRPTNELLLKNVLINNLFQVVKKYSENALISEVIINDFVLYEINEDKLSGNIVKPAIFELLLAAGICVYLYVVYLLAFNAQKILEGSIYKIKKYL</sequence>
<keyword evidence="5" id="KW-0256">Endoplasmic reticulum</keyword>
<evidence type="ECO:0000313" key="12">
    <source>
        <dbReference type="EMBL" id="KAF7634909.1"/>
    </source>
</evidence>
<accession>A0A8S9ZNA3</accession>
<organism evidence="12 13">
    <name type="scientific">Meloidogyne graminicola</name>
    <dbReference type="NCBI Taxonomy" id="189291"/>
    <lineage>
        <taxon>Eukaryota</taxon>
        <taxon>Metazoa</taxon>
        <taxon>Ecdysozoa</taxon>
        <taxon>Nematoda</taxon>
        <taxon>Chromadorea</taxon>
        <taxon>Rhabditida</taxon>
        <taxon>Tylenchina</taxon>
        <taxon>Tylenchomorpha</taxon>
        <taxon>Tylenchoidea</taxon>
        <taxon>Meloidogynidae</taxon>
        <taxon>Meloidogyninae</taxon>
        <taxon>Meloidogyne</taxon>
    </lineage>
</organism>
<feature type="transmembrane region" description="Helical" evidence="10">
    <location>
        <begin position="12"/>
        <end position="31"/>
    </location>
</feature>
<keyword evidence="4" id="KW-0732">Signal</keyword>
<feature type="transmembrane region" description="Helical" evidence="10">
    <location>
        <begin position="523"/>
        <end position="544"/>
    </location>
</feature>
<comment type="similarity">
    <text evidence="2">Belongs to the nicastrin family.</text>
</comment>
<dbReference type="Gene3D" id="3.40.630.10">
    <property type="entry name" value="Zn peptidases"/>
    <property type="match status" value="1"/>
</dbReference>
<evidence type="ECO:0000259" key="11">
    <source>
        <dbReference type="Pfam" id="PF04389"/>
    </source>
</evidence>
<dbReference type="InterPro" id="IPR016574">
    <property type="entry name" value="Nicalin"/>
</dbReference>
<dbReference type="Proteomes" id="UP000605970">
    <property type="component" value="Unassembled WGS sequence"/>
</dbReference>
<evidence type="ECO:0000256" key="4">
    <source>
        <dbReference type="ARBA" id="ARBA00022729"/>
    </source>
</evidence>
<dbReference type="GO" id="GO:0005789">
    <property type="term" value="C:endoplasmic reticulum membrane"/>
    <property type="evidence" value="ECO:0007669"/>
    <property type="project" value="UniProtKB-SubCell"/>
</dbReference>
<comment type="subcellular location">
    <subcellularLocation>
        <location evidence="1">Endoplasmic reticulum membrane</location>
        <topology evidence="1">Single-pass membrane protein</topology>
    </subcellularLocation>
</comment>
<keyword evidence="6 10" id="KW-1133">Transmembrane helix</keyword>
<dbReference type="GO" id="GO:0009966">
    <property type="term" value="P:regulation of signal transduction"/>
    <property type="evidence" value="ECO:0007669"/>
    <property type="project" value="InterPro"/>
</dbReference>
<keyword evidence="13" id="KW-1185">Reference proteome</keyword>
<evidence type="ECO:0000313" key="13">
    <source>
        <dbReference type="Proteomes" id="UP000605970"/>
    </source>
</evidence>
<dbReference type="AlphaFoldDB" id="A0A8S9ZNA3"/>
<evidence type="ECO:0000256" key="7">
    <source>
        <dbReference type="ARBA" id="ARBA00023136"/>
    </source>
</evidence>
<evidence type="ECO:0000256" key="3">
    <source>
        <dbReference type="ARBA" id="ARBA00022692"/>
    </source>
</evidence>
<gene>
    <name evidence="12" type="ORF">Mgra_00005651</name>
</gene>
<keyword evidence="3 10" id="KW-0812">Transmembrane</keyword>
<name>A0A8S9ZNA3_9BILA</name>
<keyword evidence="8" id="KW-0325">Glycoprotein</keyword>
<dbReference type="EMBL" id="JABEBT010000049">
    <property type="protein sequence ID" value="KAF7634909.1"/>
    <property type="molecule type" value="Genomic_DNA"/>
</dbReference>
<dbReference type="Pfam" id="PF04389">
    <property type="entry name" value="Peptidase_M28"/>
    <property type="match status" value="1"/>
</dbReference>
<keyword evidence="7 10" id="KW-0472">Membrane</keyword>
<evidence type="ECO:0000256" key="10">
    <source>
        <dbReference type="SAM" id="Phobius"/>
    </source>
</evidence>
<feature type="domain" description="Peptidase M28" evidence="11">
    <location>
        <begin position="205"/>
        <end position="351"/>
    </location>
</feature>
<comment type="caution">
    <text evidence="12">The sequence shown here is derived from an EMBL/GenBank/DDBJ whole genome shotgun (WGS) entry which is preliminary data.</text>
</comment>
<evidence type="ECO:0000256" key="2">
    <source>
        <dbReference type="ARBA" id="ARBA00007717"/>
    </source>
</evidence>
<dbReference type="OrthoDB" id="5913609at2759"/>
<protein>
    <recommendedName>
        <fullName evidence="9">BOS complex subunit NCLN</fullName>
    </recommendedName>
</protein>
<proteinExistence type="inferred from homology"/>
<dbReference type="SUPFAM" id="SSF53187">
    <property type="entry name" value="Zn-dependent exopeptidases"/>
    <property type="match status" value="1"/>
</dbReference>
<evidence type="ECO:0000256" key="9">
    <source>
        <dbReference type="ARBA" id="ARBA00034873"/>
    </source>
</evidence>
<evidence type="ECO:0000256" key="1">
    <source>
        <dbReference type="ARBA" id="ARBA00004389"/>
    </source>
</evidence>
<reference evidence="12" key="1">
    <citation type="journal article" date="2020" name="Ecol. Evol.">
        <title>Genome structure and content of the rice root-knot nematode (Meloidogyne graminicola).</title>
        <authorList>
            <person name="Phan N.T."/>
            <person name="Danchin E.G.J."/>
            <person name="Klopp C."/>
            <person name="Perfus-Barbeoch L."/>
            <person name="Kozlowski D.K."/>
            <person name="Koutsovoulos G.D."/>
            <person name="Lopez-Roques C."/>
            <person name="Bouchez O."/>
            <person name="Zahm M."/>
            <person name="Besnard G."/>
            <person name="Bellafiore S."/>
        </authorList>
    </citation>
    <scope>NUCLEOTIDE SEQUENCE</scope>
    <source>
        <strain evidence="12">VN-18</strain>
    </source>
</reference>
<evidence type="ECO:0000256" key="6">
    <source>
        <dbReference type="ARBA" id="ARBA00022989"/>
    </source>
</evidence>
<evidence type="ECO:0000256" key="8">
    <source>
        <dbReference type="ARBA" id="ARBA00023180"/>
    </source>
</evidence>
<dbReference type="InterPro" id="IPR007484">
    <property type="entry name" value="Peptidase_M28"/>
</dbReference>